<comment type="caution">
    <text evidence="3">The sequence shown here is derived from an EMBL/GenBank/DDBJ whole genome shotgun (WGS) entry which is preliminary data.</text>
</comment>
<dbReference type="Proteomes" id="UP000284379">
    <property type="component" value="Unassembled WGS sequence"/>
</dbReference>
<dbReference type="EMBL" id="QSGO01000006">
    <property type="protein sequence ID" value="RHB35453.1"/>
    <property type="molecule type" value="Genomic_DNA"/>
</dbReference>
<gene>
    <name evidence="3" type="ORF">DW888_10060</name>
</gene>
<dbReference type="Pfam" id="PF04326">
    <property type="entry name" value="SLFN_AlbA_2"/>
    <property type="match status" value="1"/>
</dbReference>
<reference evidence="3 4" key="1">
    <citation type="submission" date="2018-08" db="EMBL/GenBank/DDBJ databases">
        <title>A genome reference for cultivated species of the human gut microbiota.</title>
        <authorList>
            <person name="Zou Y."/>
            <person name="Xue W."/>
            <person name="Luo G."/>
        </authorList>
    </citation>
    <scope>NUCLEOTIDE SEQUENCE [LARGE SCALE GENOMIC DNA]</scope>
    <source>
        <strain evidence="3 4">AM40-30BH</strain>
    </source>
</reference>
<dbReference type="SUPFAM" id="SSF46785">
    <property type="entry name" value="Winged helix' DNA-binding domain"/>
    <property type="match status" value="1"/>
</dbReference>
<protein>
    <submittedName>
        <fullName evidence="3">AAA family ATPase</fullName>
    </submittedName>
</protein>
<evidence type="ECO:0000259" key="2">
    <source>
        <dbReference type="Pfam" id="PF04326"/>
    </source>
</evidence>
<name>A0A413VPJ1_9BACE</name>
<proteinExistence type="predicted"/>
<dbReference type="RefSeq" id="WP_122201440.1">
    <property type="nucleotide sequence ID" value="NZ_CABJFV010000006.1"/>
</dbReference>
<organism evidence="3 4">
    <name type="scientific">Bacteroides nordii</name>
    <dbReference type="NCBI Taxonomy" id="291645"/>
    <lineage>
        <taxon>Bacteria</taxon>
        <taxon>Pseudomonadati</taxon>
        <taxon>Bacteroidota</taxon>
        <taxon>Bacteroidia</taxon>
        <taxon>Bacteroidales</taxon>
        <taxon>Bacteroidaceae</taxon>
        <taxon>Bacteroides</taxon>
    </lineage>
</organism>
<dbReference type="Gene3D" id="3.30.950.30">
    <property type="entry name" value="Schlafen, AAA domain"/>
    <property type="match status" value="1"/>
</dbReference>
<dbReference type="Gene3D" id="3.30.565.60">
    <property type="match status" value="1"/>
</dbReference>
<feature type="domain" description="Schlafen AlbA-2" evidence="2">
    <location>
        <begin position="30"/>
        <end position="154"/>
    </location>
</feature>
<evidence type="ECO:0000256" key="1">
    <source>
        <dbReference type="SAM" id="MobiDB-lite"/>
    </source>
</evidence>
<dbReference type="Pfam" id="PF13749">
    <property type="entry name" value="HATPase_c_4"/>
    <property type="match status" value="1"/>
</dbReference>
<dbReference type="InterPro" id="IPR036390">
    <property type="entry name" value="WH_DNA-bd_sf"/>
</dbReference>
<dbReference type="InterPro" id="IPR007421">
    <property type="entry name" value="Schlafen_AlbA_2_dom"/>
</dbReference>
<dbReference type="PANTHER" id="PTHR30595:SF6">
    <property type="entry name" value="SCHLAFEN ALBA-2 DOMAIN-CONTAINING PROTEIN"/>
    <property type="match status" value="1"/>
</dbReference>
<evidence type="ECO:0000313" key="4">
    <source>
        <dbReference type="Proteomes" id="UP000284379"/>
    </source>
</evidence>
<evidence type="ECO:0000313" key="3">
    <source>
        <dbReference type="EMBL" id="RHB35453.1"/>
    </source>
</evidence>
<accession>A0A413VPJ1</accession>
<dbReference type="InterPro" id="IPR038475">
    <property type="entry name" value="RecG_C_sf"/>
</dbReference>
<dbReference type="PANTHER" id="PTHR30595">
    <property type="entry name" value="GLPR-RELATED TRANSCRIPTIONAL REPRESSOR"/>
    <property type="match status" value="1"/>
</dbReference>
<dbReference type="AlphaFoldDB" id="A0A413VPJ1"/>
<feature type="region of interest" description="Disordered" evidence="1">
    <location>
        <begin position="501"/>
        <end position="564"/>
    </location>
</feature>
<feature type="compositionally biased region" description="Basic and acidic residues" evidence="1">
    <location>
        <begin position="507"/>
        <end position="519"/>
    </location>
</feature>
<dbReference type="InterPro" id="IPR038461">
    <property type="entry name" value="Schlafen_AlbA_2_dom_sf"/>
</dbReference>
<feature type="compositionally biased region" description="Low complexity" evidence="1">
    <location>
        <begin position="520"/>
        <end position="532"/>
    </location>
</feature>
<sequence length="636" mass="73039">MDRPIILSNPEEWNFTDYIDSLIQKDEAVDLEFKSAKDGLPNSLWDTYSSFANTDGGVIVLGVKEHKQQFTVEGLSKEQIIQYKKDFWNQVNNPDCINENLLSDNDLYEGCYKDKGLLIIYVPRASRIQRPIYRTKNPFGGHTFKRNNEGDYKCTDTEVKRMIADSDESHPRDSRILANYSMDDIDNETLTQYRQLFANLKPTHPWLSLNDLEFLTKLEAYRKDRHTREEGFTLAGILMFGKTESITDPECAPNYFPDYREHLTEDSSIRWTDRICPDGTWETNLFQFYRRVYSKLTTLLSKPFQIKDGIRIDETTTHIAIREAFINTLIHCDFSEEGNIVIEQWIDRYRFKNPGTMLISKAQYYQGGDSVCRNKALQKMFMLIGFSEKAGSGVNKIIKGWREANWQSPYVEEYNRPDKVELTLPMVSLLPDDTIIRLKELFGDKVGSLSQDELTTLVTCYHEKAITNSQLQYVVPMHRSDITRMLQCLCKDNYLISEGNGRGTKYHINEPEEKRKNSESKVGSSESKVGSSEPKVGSSEPKVGSSEPKVGSSEPKVGSSVKSKNKLSFKELESQIAIIAPEYISLEEIAVKVNRKSEYLSNKIIPKMLANGTIERLYPGVPNHPKQKYKATDNYK</sequence>